<dbReference type="WBParaSite" id="RSKR_0000519000.1">
    <property type="protein sequence ID" value="RSKR_0000519000.1"/>
    <property type="gene ID" value="RSKR_0000519000"/>
</dbReference>
<evidence type="ECO:0000313" key="1">
    <source>
        <dbReference type="Proteomes" id="UP000095286"/>
    </source>
</evidence>
<organism evidence="1 2">
    <name type="scientific">Rhabditophanes sp. KR3021</name>
    <dbReference type="NCBI Taxonomy" id="114890"/>
    <lineage>
        <taxon>Eukaryota</taxon>
        <taxon>Metazoa</taxon>
        <taxon>Ecdysozoa</taxon>
        <taxon>Nematoda</taxon>
        <taxon>Chromadorea</taxon>
        <taxon>Rhabditida</taxon>
        <taxon>Tylenchina</taxon>
        <taxon>Panagrolaimomorpha</taxon>
        <taxon>Strongyloidoidea</taxon>
        <taxon>Alloionematidae</taxon>
        <taxon>Rhabditophanes</taxon>
    </lineage>
</organism>
<protein>
    <submittedName>
        <fullName evidence="2">Prion-like-(Q/N-rich) domain-bearing protein 25</fullName>
    </submittedName>
</protein>
<name>A0AC35TWX5_9BILA</name>
<evidence type="ECO:0000313" key="2">
    <source>
        <dbReference type="WBParaSite" id="RSKR_0000519000.1"/>
    </source>
</evidence>
<dbReference type="Proteomes" id="UP000095286">
    <property type="component" value="Unplaced"/>
</dbReference>
<accession>A0AC35TWX5</accession>
<sequence>MLFNIFIGLVLVGFGHGQSCANNMQRLGNGVSCQDDRTCQNTAVGYFCYQTTCCMLLNSQSGSYGSSCNNNNQCTIGNSECRSSVCYCRSGYNFNGNTCNYGTTSSNPQFDNNPCGFGQIQINNYCYALANYGERCMQTQQCNFYGAVCSSSTCRCNQGNIYNGQSCVTDSDYPFDQGSAGCRANQVQINGQCYMKVNSGGACLYNEQCTTSNNRAMRCTNSICTSTSQDPGNCNSNQISINGMCYMKASVGQACIYDLQCSSNNMQLSCRNNVCTQQGGNNGGNNGNCNSNQVSINGQCYMRVSLNNACIYNQQCNYNDRNINCNNGVCTRGNNNGGNNGGNGVCQANGAMAEMIGNNQYKNCLNTQCSNGYRCEYSSRVNGGQYICCGSSTNGGIYGQTTDDSSGTSPHANTNNNTKKLCTSINQASLHTPSTIETSTMPTVEKIEDNKELFVMSQTTVDQKQKAIDDYFDAPKRLSAHKSSQEPTFGETMVYKTTDDVTISGSGKIFAHFYKISKDIIQIRPKRSNLNAFVKVDQAVPVRMLNGRTDEEGQSGALRYLRGMYLQRFDRHSMQAAFQENGNYISTKVDKMLADYIKKGFVSAKHLDGFYSQLVGIWDKCMIDYQEHCTNDQVGVINDPVLRLFDKYSILILGYILKESEERSQLYQIKETDASTIYDSNNEENGEFQCTWCKSHYNDYSDKEKIFHEIVKAGKKLMIVKKLYPSKKIAENVECILMAHFRGQLKNSDSVKPSFPYTIHMYPKTNSAVAELILRDFAKCKPEDYILKH</sequence>
<reference evidence="2" key="1">
    <citation type="submission" date="2016-11" db="UniProtKB">
        <authorList>
            <consortium name="WormBaseParasite"/>
        </authorList>
    </citation>
    <scope>IDENTIFICATION</scope>
    <source>
        <strain evidence="2">KR3021</strain>
    </source>
</reference>
<proteinExistence type="predicted"/>